<dbReference type="CDD" id="cd04773">
    <property type="entry name" value="HTH_TioE_rpt2"/>
    <property type="match status" value="1"/>
</dbReference>
<dbReference type="EMBL" id="BOPG01000023">
    <property type="protein sequence ID" value="GIJ55984.1"/>
    <property type="molecule type" value="Genomic_DNA"/>
</dbReference>
<dbReference type="GO" id="GO:0003677">
    <property type="term" value="F:DNA binding"/>
    <property type="evidence" value="ECO:0007669"/>
    <property type="project" value="UniProtKB-KW"/>
</dbReference>
<reference evidence="3" key="1">
    <citation type="submission" date="2021-01" db="EMBL/GenBank/DDBJ databases">
        <title>Whole genome shotgun sequence of Virgisporangium aurantiacum NBRC 16421.</title>
        <authorList>
            <person name="Komaki H."/>
            <person name="Tamura T."/>
        </authorList>
    </citation>
    <scope>NUCLEOTIDE SEQUENCE</scope>
    <source>
        <strain evidence="3">NBRC 16421</strain>
    </source>
</reference>
<name>A0A8J3Z1P4_9ACTN</name>
<evidence type="ECO:0000256" key="1">
    <source>
        <dbReference type="ARBA" id="ARBA00023125"/>
    </source>
</evidence>
<feature type="domain" description="HTH merR-type" evidence="2">
    <location>
        <begin position="8"/>
        <end position="48"/>
    </location>
</feature>
<dbReference type="Gene3D" id="1.10.1660.10">
    <property type="match status" value="2"/>
</dbReference>
<evidence type="ECO:0000313" key="3">
    <source>
        <dbReference type="EMBL" id="GIJ55984.1"/>
    </source>
</evidence>
<dbReference type="Pfam" id="PF00376">
    <property type="entry name" value="MerR"/>
    <property type="match status" value="1"/>
</dbReference>
<keyword evidence="4" id="KW-1185">Reference proteome</keyword>
<dbReference type="SMART" id="SM00422">
    <property type="entry name" value="HTH_MERR"/>
    <property type="match status" value="2"/>
</dbReference>
<sequence length="265" mass="27941">MLKAKTARYRPTDLAAVHGISAQTVRNYEESGFIPPASRTDSGYRVYSSLHVAALEAFLAMVPGFGFAAAGEVMRAVHRGDLDAAFRVIEASHARLLADRATLDSVEVAVRELSAGFGGGPPAGAGFGGGAPASAGSGGALSSGPARDRADGVVPIGAVAHRLGVTPATLRKWERAGILVPHRDRGTRHRVYRAADLRDADLAHLLRRGGYPLAHIATVLDHTRRAGGAEALAASLADWRQRLTTRARAMLTGAGNLDKYLRLRE</sequence>
<accession>A0A8J3Z1P4</accession>
<dbReference type="InterPro" id="IPR047057">
    <property type="entry name" value="MerR_fam"/>
</dbReference>
<dbReference type="InterPro" id="IPR000551">
    <property type="entry name" value="MerR-type_HTH_dom"/>
</dbReference>
<dbReference type="PANTHER" id="PTHR30204:SF93">
    <property type="entry name" value="HTH MERR-TYPE DOMAIN-CONTAINING PROTEIN"/>
    <property type="match status" value="1"/>
</dbReference>
<dbReference type="GO" id="GO:0003700">
    <property type="term" value="F:DNA-binding transcription factor activity"/>
    <property type="evidence" value="ECO:0007669"/>
    <property type="project" value="InterPro"/>
</dbReference>
<dbReference type="InterPro" id="IPR009061">
    <property type="entry name" value="DNA-bd_dom_put_sf"/>
</dbReference>
<evidence type="ECO:0000259" key="2">
    <source>
        <dbReference type="PROSITE" id="PS50937"/>
    </source>
</evidence>
<dbReference type="Proteomes" id="UP000612585">
    <property type="component" value="Unassembled WGS sequence"/>
</dbReference>
<protein>
    <submittedName>
        <fullName evidence="3">MerR family transcriptional regulator</fullName>
    </submittedName>
</protein>
<dbReference type="PANTHER" id="PTHR30204">
    <property type="entry name" value="REDOX-CYCLING DRUG-SENSING TRANSCRIPTIONAL ACTIVATOR SOXR"/>
    <property type="match status" value="1"/>
</dbReference>
<organism evidence="3 4">
    <name type="scientific">Virgisporangium aurantiacum</name>
    <dbReference type="NCBI Taxonomy" id="175570"/>
    <lineage>
        <taxon>Bacteria</taxon>
        <taxon>Bacillati</taxon>
        <taxon>Actinomycetota</taxon>
        <taxon>Actinomycetes</taxon>
        <taxon>Micromonosporales</taxon>
        <taxon>Micromonosporaceae</taxon>
        <taxon>Virgisporangium</taxon>
    </lineage>
</organism>
<gene>
    <name evidence="3" type="ORF">Vau01_035000</name>
</gene>
<dbReference type="PROSITE" id="PS00552">
    <property type="entry name" value="HTH_MERR_1"/>
    <property type="match status" value="1"/>
</dbReference>
<keyword evidence="1" id="KW-0238">DNA-binding</keyword>
<dbReference type="RefSeq" id="WP_239151661.1">
    <property type="nucleotide sequence ID" value="NZ_BOPG01000023.1"/>
</dbReference>
<dbReference type="PROSITE" id="PS50937">
    <property type="entry name" value="HTH_MERR_2"/>
    <property type="match status" value="2"/>
</dbReference>
<dbReference type="SUPFAM" id="SSF46955">
    <property type="entry name" value="Putative DNA-binding domain"/>
    <property type="match status" value="2"/>
</dbReference>
<comment type="caution">
    <text evidence="3">The sequence shown here is derived from an EMBL/GenBank/DDBJ whole genome shotgun (WGS) entry which is preliminary data.</text>
</comment>
<evidence type="ECO:0000313" key="4">
    <source>
        <dbReference type="Proteomes" id="UP000612585"/>
    </source>
</evidence>
<dbReference type="AlphaFoldDB" id="A0A8J3Z1P4"/>
<proteinExistence type="predicted"/>
<dbReference type="Pfam" id="PF13411">
    <property type="entry name" value="MerR_1"/>
    <property type="match status" value="1"/>
</dbReference>
<feature type="domain" description="HTH merR-type" evidence="2">
    <location>
        <begin position="153"/>
        <end position="222"/>
    </location>
</feature>